<dbReference type="InterPro" id="IPR036282">
    <property type="entry name" value="Glutathione-S-Trfase_C_sf"/>
</dbReference>
<keyword evidence="9" id="KW-1185">Reference proteome</keyword>
<dbReference type="PANTHER" id="PTHR11571">
    <property type="entry name" value="GLUTATHIONE S-TRANSFERASE"/>
    <property type="match status" value="1"/>
</dbReference>
<evidence type="ECO:0000256" key="5">
    <source>
        <dbReference type="ARBA" id="ARBA00047960"/>
    </source>
</evidence>
<dbReference type="Proteomes" id="UP000054498">
    <property type="component" value="Unassembled WGS sequence"/>
</dbReference>
<reference evidence="8 9" key="1">
    <citation type="journal article" date="2013" name="BMC Genomics">
        <title>Reconstruction of the lipid metabolism for the microalga Monoraphidium neglectum from its genome sequence reveals characteristics suitable for biofuel production.</title>
        <authorList>
            <person name="Bogen C."/>
            <person name="Al-Dilaimi A."/>
            <person name="Albersmeier A."/>
            <person name="Wichmann J."/>
            <person name="Grundmann M."/>
            <person name="Rupp O."/>
            <person name="Lauersen K.J."/>
            <person name="Blifernez-Klassen O."/>
            <person name="Kalinowski J."/>
            <person name="Goesmann A."/>
            <person name="Mussgnug J.H."/>
            <person name="Kruse O."/>
        </authorList>
    </citation>
    <scope>NUCLEOTIDE SEQUENCE [LARGE SCALE GENOMIC DNA]</scope>
    <source>
        <strain evidence="8 9">SAG 48.87</strain>
    </source>
</reference>
<evidence type="ECO:0000256" key="1">
    <source>
        <dbReference type="ARBA" id="ARBA00003701"/>
    </source>
</evidence>
<evidence type="ECO:0000313" key="9">
    <source>
        <dbReference type="Proteomes" id="UP000054498"/>
    </source>
</evidence>
<dbReference type="InterPro" id="IPR004045">
    <property type="entry name" value="Glutathione_S-Trfase_N"/>
</dbReference>
<evidence type="ECO:0000256" key="2">
    <source>
        <dbReference type="ARBA" id="ARBA00005861"/>
    </source>
</evidence>
<dbReference type="InterPro" id="IPR010987">
    <property type="entry name" value="Glutathione-S-Trfase_C-like"/>
</dbReference>
<name>A0A0D2MIU6_9CHLO</name>
<dbReference type="InterPro" id="IPR050213">
    <property type="entry name" value="GST_superfamily"/>
</dbReference>
<dbReference type="GO" id="GO:0006749">
    <property type="term" value="P:glutathione metabolic process"/>
    <property type="evidence" value="ECO:0007669"/>
    <property type="project" value="TreeGrafter"/>
</dbReference>
<dbReference type="Gene3D" id="1.20.1050.130">
    <property type="match status" value="1"/>
</dbReference>
<dbReference type="EC" id="2.5.1.18" evidence="3"/>
<dbReference type="PROSITE" id="PS50404">
    <property type="entry name" value="GST_NTER"/>
    <property type="match status" value="1"/>
</dbReference>
<organism evidence="8 9">
    <name type="scientific">Monoraphidium neglectum</name>
    <dbReference type="NCBI Taxonomy" id="145388"/>
    <lineage>
        <taxon>Eukaryota</taxon>
        <taxon>Viridiplantae</taxon>
        <taxon>Chlorophyta</taxon>
        <taxon>core chlorophytes</taxon>
        <taxon>Chlorophyceae</taxon>
        <taxon>CS clade</taxon>
        <taxon>Sphaeropleales</taxon>
        <taxon>Selenastraceae</taxon>
        <taxon>Monoraphidium</taxon>
    </lineage>
</organism>
<feature type="domain" description="GST N-terminal" evidence="6">
    <location>
        <begin position="1"/>
        <end position="91"/>
    </location>
</feature>
<dbReference type="GeneID" id="25737889"/>
<evidence type="ECO:0000313" key="8">
    <source>
        <dbReference type="EMBL" id="KIZ02945.1"/>
    </source>
</evidence>
<dbReference type="Pfam" id="PF14497">
    <property type="entry name" value="GST_C_3"/>
    <property type="match status" value="1"/>
</dbReference>
<dbReference type="PANTHER" id="PTHR11571:SF222">
    <property type="entry name" value="GLUTATHIONE TRANSFERASE"/>
    <property type="match status" value="1"/>
</dbReference>
<dbReference type="InterPro" id="IPR004046">
    <property type="entry name" value="GST_C"/>
</dbReference>
<dbReference type="PROSITE" id="PS50405">
    <property type="entry name" value="GST_CTER"/>
    <property type="match status" value="1"/>
</dbReference>
<evidence type="ECO:0000256" key="4">
    <source>
        <dbReference type="ARBA" id="ARBA00022679"/>
    </source>
</evidence>
<gene>
    <name evidence="8" type="ORF">MNEG_5012</name>
</gene>
<protein>
    <recommendedName>
        <fullName evidence="3">glutathione transferase</fullName>
        <ecNumber evidence="3">2.5.1.18</ecNumber>
    </recommendedName>
</protein>
<dbReference type="EMBL" id="KK100945">
    <property type="protein sequence ID" value="KIZ02945.1"/>
    <property type="molecule type" value="Genomic_DNA"/>
</dbReference>
<sequence>MLHEDGHTFVAEEGPYSASTSNLPVLQRAGGAHTEWFEPPVGPILPLLRRQLDGYTFRQLPRFIDEVNGKIDIVQSMAILRHVARKFSLYGGDEEESAFVDMVVEGVQDLRAKLKAYWVNKGAPNATADYVATSLASESDVVSEGFPLKGPGLACLERLAVDNADDGPWLGGCSKLTIADITAFDLVDIHLALPDLSGVVKKRFPALVAHHRRVAGHAGIKEYLASDNRHQYIFADDWRRTHLKVQE</sequence>
<dbReference type="RefSeq" id="XP_013901964.1">
    <property type="nucleotide sequence ID" value="XM_014046510.1"/>
</dbReference>
<dbReference type="SFLD" id="SFLDS00019">
    <property type="entry name" value="Glutathione_Transferase_(cytos"/>
    <property type="match status" value="1"/>
</dbReference>
<dbReference type="OrthoDB" id="4951845at2759"/>
<dbReference type="InterPro" id="IPR040079">
    <property type="entry name" value="Glutathione_S-Trfase"/>
</dbReference>
<dbReference type="KEGG" id="mng:MNEG_5012"/>
<accession>A0A0D2MIU6</accession>
<evidence type="ECO:0000256" key="3">
    <source>
        <dbReference type="ARBA" id="ARBA00012452"/>
    </source>
</evidence>
<dbReference type="GO" id="GO:0004364">
    <property type="term" value="F:glutathione transferase activity"/>
    <property type="evidence" value="ECO:0007669"/>
    <property type="project" value="UniProtKB-EC"/>
</dbReference>
<feature type="domain" description="GST C-terminal" evidence="7">
    <location>
        <begin position="93"/>
        <end position="234"/>
    </location>
</feature>
<dbReference type="STRING" id="145388.A0A0D2MIU6"/>
<evidence type="ECO:0000259" key="7">
    <source>
        <dbReference type="PROSITE" id="PS50405"/>
    </source>
</evidence>
<keyword evidence="4" id="KW-0808">Transferase</keyword>
<dbReference type="AlphaFoldDB" id="A0A0D2MIU6"/>
<comment type="function">
    <text evidence="1">Conjugation of reduced glutathione to a wide number of exogenous and endogenous hydrophobic electrophiles.</text>
</comment>
<evidence type="ECO:0000259" key="6">
    <source>
        <dbReference type="PROSITE" id="PS50404"/>
    </source>
</evidence>
<proteinExistence type="inferred from homology"/>
<comment type="similarity">
    <text evidence="2">Belongs to the GST superfamily. Mu family.</text>
</comment>
<comment type="catalytic activity">
    <reaction evidence="5">
        <text>RX + glutathione = an S-substituted glutathione + a halide anion + H(+)</text>
        <dbReference type="Rhea" id="RHEA:16437"/>
        <dbReference type="ChEBI" id="CHEBI:15378"/>
        <dbReference type="ChEBI" id="CHEBI:16042"/>
        <dbReference type="ChEBI" id="CHEBI:17792"/>
        <dbReference type="ChEBI" id="CHEBI:57925"/>
        <dbReference type="ChEBI" id="CHEBI:90779"/>
        <dbReference type="EC" id="2.5.1.18"/>
    </reaction>
</comment>
<dbReference type="SUPFAM" id="SSF47616">
    <property type="entry name" value="GST C-terminal domain-like"/>
    <property type="match status" value="1"/>
</dbReference>